<dbReference type="InterPro" id="IPR002891">
    <property type="entry name" value="APS"/>
</dbReference>
<comment type="caution">
    <text evidence="9">Lacks conserved residue(s) required for the propagation of feature annotation.</text>
</comment>
<dbReference type="InterPro" id="IPR059117">
    <property type="entry name" value="APS_kinase_dom"/>
</dbReference>
<feature type="active site" evidence="9">
    <location>
        <position position="200"/>
    </location>
</feature>
<evidence type="ECO:0000256" key="8">
    <source>
        <dbReference type="ARBA" id="ARBA00062002"/>
    </source>
</evidence>
<keyword evidence="9" id="KW-0198">Cysteine biosynthesis</keyword>
<dbReference type="GO" id="GO:0016829">
    <property type="term" value="F:lyase activity"/>
    <property type="evidence" value="ECO:0007669"/>
    <property type="project" value="InterPro"/>
</dbReference>
<keyword evidence="2 9" id="KW-0963">Cytoplasm</keyword>
<evidence type="ECO:0000256" key="2">
    <source>
        <dbReference type="ARBA" id="ARBA00022490"/>
    </source>
</evidence>
<dbReference type="Proteomes" id="UP000663826">
    <property type="component" value="Unassembled WGS sequence"/>
</dbReference>
<dbReference type="CDD" id="cd00517">
    <property type="entry name" value="ATPS"/>
    <property type="match status" value="1"/>
</dbReference>
<comment type="catalytic activity">
    <reaction evidence="9">
        <text>sulfate + ATP + H(+) = adenosine 5'-phosphosulfate + diphosphate</text>
        <dbReference type="Rhea" id="RHEA:18133"/>
        <dbReference type="ChEBI" id="CHEBI:15378"/>
        <dbReference type="ChEBI" id="CHEBI:16189"/>
        <dbReference type="ChEBI" id="CHEBI:30616"/>
        <dbReference type="ChEBI" id="CHEBI:33019"/>
        <dbReference type="ChEBI" id="CHEBI:58243"/>
        <dbReference type="EC" id="2.7.7.4"/>
    </reaction>
</comment>
<evidence type="ECO:0000256" key="7">
    <source>
        <dbReference type="ARBA" id="ARBA00022840"/>
    </source>
</evidence>
<dbReference type="Gene3D" id="3.40.50.300">
    <property type="entry name" value="P-loop containing nucleotide triphosphate hydrolases"/>
    <property type="match status" value="1"/>
</dbReference>
<dbReference type="GO" id="GO:0070814">
    <property type="term" value="P:hydrogen sulfide biosynthetic process"/>
    <property type="evidence" value="ECO:0007669"/>
    <property type="project" value="UniProtKB-UniRule"/>
</dbReference>
<evidence type="ECO:0000259" key="11">
    <source>
        <dbReference type="Pfam" id="PF01747"/>
    </source>
</evidence>
<dbReference type="GO" id="GO:0019379">
    <property type="term" value="P:sulfate assimilation, phosphoadenylyl sulfate reduction by phosphoadenylyl-sulfate reductase (thioredoxin)"/>
    <property type="evidence" value="ECO:0007669"/>
    <property type="project" value="TreeGrafter"/>
</dbReference>
<feature type="binding site" evidence="9">
    <location>
        <position position="334"/>
    </location>
    <ligand>
        <name>ATP</name>
        <dbReference type="ChEBI" id="CHEBI:30616"/>
    </ligand>
</feature>
<dbReference type="HAMAP" id="MF_03106">
    <property type="entry name" value="Sulf_adenylyltr_euk"/>
    <property type="match status" value="1"/>
</dbReference>
<dbReference type="PANTHER" id="PTHR42700:SF1">
    <property type="entry name" value="SULFATE ADENYLYLTRANSFERASE"/>
    <property type="match status" value="1"/>
</dbReference>
<feature type="domain" description="APS kinase" evidence="10">
    <location>
        <begin position="396"/>
        <end position="552"/>
    </location>
</feature>
<name>A0A8H2WVY6_9AGAM</name>
<evidence type="ECO:0000259" key="13">
    <source>
        <dbReference type="Pfam" id="PF14306"/>
    </source>
</evidence>
<dbReference type="InterPro" id="IPR045337">
    <property type="entry name" value="MmgE_PrpD_C"/>
</dbReference>
<dbReference type="InterPro" id="IPR036148">
    <property type="entry name" value="MmgE/PrpD_sf"/>
</dbReference>
<keyword evidence="9" id="KW-0486">Methionine biosynthesis</keyword>
<dbReference type="SUPFAM" id="SSF103378">
    <property type="entry name" value="2-methylcitrate dehydratase PrpD"/>
    <property type="match status" value="1"/>
</dbReference>
<feature type="binding site" evidence="9">
    <location>
        <position position="200"/>
    </location>
    <ligand>
        <name>sulfate</name>
        <dbReference type="ChEBI" id="CHEBI:16189"/>
    </ligand>
</feature>
<comment type="subunit">
    <text evidence="8 9">Homohexamer. Dimer of trimers.</text>
</comment>
<comment type="similarity">
    <text evidence="9">In the C-terminal section; belongs to the APS kinase family.</text>
</comment>
<evidence type="ECO:0000256" key="5">
    <source>
        <dbReference type="ARBA" id="ARBA00022695"/>
    </source>
</evidence>
<feature type="binding site" evidence="9">
    <location>
        <begin position="292"/>
        <end position="295"/>
    </location>
    <ligand>
        <name>ATP</name>
        <dbReference type="ChEBI" id="CHEBI:30616"/>
    </ligand>
</feature>
<dbReference type="FunFam" id="3.40.50.300:FF:000802">
    <property type="entry name" value="Sulfate adenylyltransferase"/>
    <property type="match status" value="1"/>
</dbReference>
<dbReference type="GO" id="GO:0005737">
    <property type="term" value="C:cytoplasm"/>
    <property type="evidence" value="ECO:0007669"/>
    <property type="project" value="UniProtKB-SubCell"/>
</dbReference>
<gene>
    <name evidence="9" type="primary">MET3</name>
    <name evidence="15" type="ORF">RDB_LOCUS32437</name>
</gene>
<dbReference type="GO" id="GO:0004020">
    <property type="term" value="F:adenylylsulfate kinase activity"/>
    <property type="evidence" value="ECO:0007669"/>
    <property type="project" value="UniProtKB-EC"/>
</dbReference>
<dbReference type="InterPro" id="IPR027417">
    <property type="entry name" value="P-loop_NTPase"/>
</dbReference>
<dbReference type="UniPathway" id="UPA00140">
    <property type="reaction ID" value="UER00204"/>
</dbReference>
<evidence type="ECO:0000256" key="9">
    <source>
        <dbReference type="HAMAP-Rule" id="MF_03106"/>
    </source>
</evidence>
<evidence type="ECO:0000259" key="14">
    <source>
        <dbReference type="Pfam" id="PF19305"/>
    </source>
</evidence>
<dbReference type="SUPFAM" id="SSF88697">
    <property type="entry name" value="PUA domain-like"/>
    <property type="match status" value="1"/>
</dbReference>
<dbReference type="PANTHER" id="PTHR42700">
    <property type="entry name" value="SULFATE ADENYLYLTRANSFERASE"/>
    <property type="match status" value="1"/>
</dbReference>
<feature type="binding site" evidence="9">
    <location>
        <position position="296"/>
    </location>
    <ligand>
        <name>sulfate</name>
        <dbReference type="ChEBI" id="CHEBI:16189"/>
    </ligand>
</feature>
<keyword evidence="5 9" id="KW-0548">Nucleotidyltransferase</keyword>
<evidence type="ECO:0000256" key="1">
    <source>
        <dbReference type="ARBA" id="ARBA00001823"/>
    </source>
</evidence>
<keyword evidence="7 9" id="KW-0067">ATP-binding</keyword>
<feature type="site" description="Transition state stabilizer" evidence="9">
    <location>
        <position position="207"/>
    </location>
</feature>
<feature type="binding site" evidence="9">
    <location>
        <begin position="198"/>
        <end position="201"/>
    </location>
    <ligand>
        <name>ATP</name>
        <dbReference type="ChEBI" id="CHEBI:30616"/>
    </ligand>
</feature>
<dbReference type="Pfam" id="PF01747">
    <property type="entry name" value="ATP-sulfurylase"/>
    <property type="match status" value="1"/>
</dbReference>
<comment type="catalytic activity">
    <reaction evidence="1">
        <text>adenosine 5'-phosphosulfate + ATP = 3'-phosphoadenylyl sulfate + ADP + H(+)</text>
        <dbReference type="Rhea" id="RHEA:24152"/>
        <dbReference type="ChEBI" id="CHEBI:15378"/>
        <dbReference type="ChEBI" id="CHEBI:30616"/>
        <dbReference type="ChEBI" id="CHEBI:58243"/>
        <dbReference type="ChEBI" id="CHEBI:58339"/>
        <dbReference type="ChEBI" id="CHEBI:456216"/>
        <dbReference type="EC" id="2.7.1.25"/>
    </reaction>
</comment>
<dbReference type="GO" id="GO:0005524">
    <property type="term" value="F:ATP binding"/>
    <property type="evidence" value="ECO:0007669"/>
    <property type="project" value="UniProtKB-KW"/>
</dbReference>
<dbReference type="InterPro" id="IPR015947">
    <property type="entry name" value="PUA-like_sf"/>
</dbReference>
<keyword evidence="6 9" id="KW-0547">Nucleotide-binding</keyword>
<comment type="similarity">
    <text evidence="9">In the N-terminal section; belongs to the sulfate adenylyltransferase family.</text>
</comment>
<dbReference type="Gene3D" id="3.10.400.10">
    <property type="entry name" value="Sulfate adenylyltransferase"/>
    <property type="match status" value="1"/>
</dbReference>
<feature type="domain" description="MmgE/PrpD C-terminal" evidence="14">
    <location>
        <begin position="887"/>
        <end position="1022"/>
    </location>
</feature>
<organism evidence="15 16">
    <name type="scientific">Rhizoctonia solani</name>
    <dbReference type="NCBI Taxonomy" id="456999"/>
    <lineage>
        <taxon>Eukaryota</taxon>
        <taxon>Fungi</taxon>
        <taxon>Dikarya</taxon>
        <taxon>Basidiomycota</taxon>
        <taxon>Agaricomycotina</taxon>
        <taxon>Agaricomycetes</taxon>
        <taxon>Cantharellales</taxon>
        <taxon>Ceratobasidiaceae</taxon>
        <taxon>Rhizoctonia</taxon>
    </lineage>
</organism>
<feature type="domain" description="ATP-sulfurylase PUA-like" evidence="13">
    <location>
        <begin position="4"/>
        <end position="165"/>
    </location>
</feature>
<sequence length="1042" mass="115357">MANAPHGGVLKDLHIRDAPLQKELLEESEKLPSLTLTERQLCDLELILNGGFSPLEGFLNEGDYKSVVETLRLKSGALFPIPVNLDVSKEDIERLGIKPGTRIALRDLRDDNALAILTTEDIYTPNKVVEAEKVFGADDPAHPAVAYLRNKVKEFYLGGKLQAIQPPTYFDYVALRYTPTELRSHFKKLAWRKVVAFQTRNPMHRAHRELTVRAARQRQTNVLIHPVVGLTKPGDVDHYTRVRVYQAIMPKYPNGMATLALLPLAMRMAGPREAVWHAIIRKNFGATHFIVGRDHAGPGKNSKGVDFYGPYDAQDLVTKYKEELNIEMVPFQQMTYLPSSDEYMPVDEVPKGAQTLDISGTELRKRLKTGAHIPDWFSYEAVVKTLRESYPPRTKQGFVLFLTGHHNSGRSAIARALQVTLNQQGGRSVSLMLGETVRAELSSELGFTPEDRHKNIQRIAFVAAELSRAGAAVIAAPIAPYDNSRKAARDHVTSTAGAGGNFFLVHVATPLEHCEATDRQGVFEKARAGEIKGFTGVDDRYEEPTDADIAVDTTTQTIPEIVHMMLAARAKLGVRTNLRCAPSFSTLSARSSVSALPRILRSAARTSVSPRSIPQFATRMSHGFGESAVRPEPDQVVKDIADYVHDFQVTSELALETARLCLIDTIGCGLEGLRFKECARLLGPVVEGTTVPNGTKVPGTNYQLDPIRGAFNIGTMIRWLDFNDCWLAAEWGHPSDNLGAILAVADHLARQGQPLTVQDVLESMVKAHEIQGQLALLNSFNRVGLDHVVLVKVASTAVVSKLLGLNREQTIDAVSQAWVDGQSLRTYRHAPNTGSRKSWAAGDACSRAVNLALLVKKGEMGLPSVLTAKTWGFYDVLFKGKQFEFQQNIIDKQGPLDNFADRDHAINYMVAFPLIYGRLTTEDYTDQAAADPRIDELRSKIFCVEDKRFSEEYHAPDKRSIGNALLVTLNDGTVLDEVEVEYPVGHKRRRAEGTPLLIAKFKRHIAPHFDEAHQSQILKAVSDSAALSKMPVDKFTDLFVKA</sequence>
<feature type="site" description="Transition state stabilizer" evidence="9">
    <location>
        <position position="204"/>
    </location>
</feature>
<comment type="caution">
    <text evidence="15">The sequence shown here is derived from an EMBL/GenBank/DDBJ whole genome shotgun (WGS) entry which is preliminary data.</text>
</comment>
<keyword evidence="4 9" id="KW-0808">Transferase</keyword>
<dbReference type="InterPro" id="IPR042183">
    <property type="entry name" value="MmgE/PrpD_sf_1"/>
</dbReference>
<feature type="domain" description="Sulphate adenylyltransferase catalytic" evidence="11">
    <location>
        <begin position="175"/>
        <end position="388"/>
    </location>
</feature>
<comment type="function">
    <text evidence="9">Catalyzes the first intracellular reaction of sulfate assimilation, forming adenosine-5'-phosphosulfate (APS) from inorganic sulfate and ATP. Plays an important role in sulfate activation as a component of the biosynthesis pathway of sulfur-containing amino acids.</text>
</comment>
<dbReference type="NCBIfam" id="TIGR00455">
    <property type="entry name" value="apsK"/>
    <property type="match status" value="1"/>
</dbReference>
<feature type="site" description="Induces change in substrate recognition on ATP binding" evidence="9">
    <location>
        <position position="331"/>
    </location>
</feature>
<feature type="binding site" evidence="9">
    <location>
        <begin position="435"/>
        <end position="438"/>
    </location>
    <ligand>
        <name>3'-phosphoadenylyl sulfate</name>
        <dbReference type="ChEBI" id="CHEBI:58339"/>
        <note>allosteric inhibitor</note>
    </ligand>
</feature>
<dbReference type="NCBIfam" id="NF004040">
    <property type="entry name" value="PRK05537.1"/>
    <property type="match status" value="1"/>
</dbReference>
<dbReference type="InterPro" id="IPR045336">
    <property type="entry name" value="MmgE_PrpD_N"/>
</dbReference>
<protein>
    <recommendedName>
        <fullName evidence="9">Sulfate adenylyltransferase</fullName>
        <ecNumber evidence="9">2.7.7.4</ecNumber>
    </recommendedName>
    <alternativeName>
        <fullName evidence="9">ATP-sulfurylase</fullName>
    </alternativeName>
    <alternativeName>
        <fullName evidence="9">Sulfate adenylate transferase</fullName>
        <shortName evidence="9">SAT</shortName>
    </alternativeName>
</protein>
<dbReference type="GO" id="GO:0010134">
    <property type="term" value="P:sulfate assimilation via adenylyl sulfate reduction"/>
    <property type="evidence" value="ECO:0007669"/>
    <property type="project" value="TreeGrafter"/>
</dbReference>
<evidence type="ECO:0000256" key="6">
    <source>
        <dbReference type="ARBA" id="ARBA00022741"/>
    </source>
</evidence>
<dbReference type="InterPro" id="IPR027535">
    <property type="entry name" value="Sulf_adenylyltr_euk"/>
</dbReference>
<dbReference type="InterPro" id="IPR014729">
    <property type="entry name" value="Rossmann-like_a/b/a_fold"/>
</dbReference>
<evidence type="ECO:0000259" key="10">
    <source>
        <dbReference type="Pfam" id="PF01583"/>
    </source>
</evidence>
<evidence type="ECO:0000256" key="3">
    <source>
        <dbReference type="ARBA" id="ARBA00022533"/>
    </source>
</evidence>
<dbReference type="Pfam" id="PF01583">
    <property type="entry name" value="APS_kinase"/>
    <property type="match status" value="1"/>
</dbReference>
<dbReference type="Gene3D" id="3.40.50.620">
    <property type="entry name" value="HUPs"/>
    <property type="match status" value="1"/>
</dbReference>
<dbReference type="InterPro" id="IPR002650">
    <property type="entry name" value="Sulphate_adenylyltransferase"/>
</dbReference>
<accession>A0A8H2WVY6</accession>
<feature type="region of interest" description="N-terminal" evidence="9">
    <location>
        <begin position="1"/>
        <end position="170"/>
    </location>
</feature>
<dbReference type="Pfam" id="PF14306">
    <property type="entry name" value="PUA_2"/>
    <property type="match status" value="1"/>
</dbReference>
<dbReference type="UniPathway" id="UPA00097"/>
<comment type="domain">
    <text evidence="9">The adenylyl-sulfate kinase (APS kinase) is non-functional. It is involved in allosteric regulation by PAPS. PAPS binding induces a large rotational rearrangement of domains lowering the substrate affinity of the enzyme.</text>
</comment>
<comment type="activity regulation">
    <text evidence="9">Allosterically inhibited by 3'-phosphoadenosine 5'-phosphosulfate (PAPS).</text>
</comment>
<feature type="active site" evidence="9">
    <location>
        <position position="201"/>
    </location>
</feature>
<dbReference type="SUPFAM" id="SSF52540">
    <property type="entry name" value="P-loop containing nucleoside triphosphate hydrolases"/>
    <property type="match status" value="1"/>
</dbReference>
<dbReference type="Gene3D" id="1.10.4100.10">
    <property type="entry name" value="2-methylcitrate dehydratase PrpD"/>
    <property type="match status" value="2"/>
</dbReference>
<evidence type="ECO:0000313" key="16">
    <source>
        <dbReference type="Proteomes" id="UP000663826"/>
    </source>
</evidence>
<keyword evidence="9" id="KW-0028">Amino-acid biosynthesis</keyword>
<dbReference type="GO" id="GO:0019344">
    <property type="term" value="P:cysteine biosynthetic process"/>
    <property type="evidence" value="ECO:0007669"/>
    <property type="project" value="UniProtKB-KW"/>
</dbReference>
<feature type="active site" evidence="9">
    <location>
        <position position="199"/>
    </location>
</feature>
<feature type="region of interest" description="Allosteric regulation domain; adenylyl-sulfate kinase-like" evidence="9">
    <location>
        <begin position="396"/>
        <end position="1042"/>
    </location>
</feature>
<feature type="domain" description="MmgE/PrpD N-terminal" evidence="12">
    <location>
        <begin position="639"/>
        <end position="886"/>
    </location>
</feature>
<feature type="binding site" evidence="9">
    <location>
        <position position="198"/>
    </location>
    <ligand>
        <name>sulfate</name>
        <dbReference type="ChEBI" id="CHEBI:16189"/>
    </ligand>
</feature>
<proteinExistence type="inferred from homology"/>
<evidence type="ECO:0000259" key="12">
    <source>
        <dbReference type="Pfam" id="PF03972"/>
    </source>
</evidence>
<dbReference type="GO" id="GO:0004781">
    <property type="term" value="F:sulfate adenylyltransferase (ATP) activity"/>
    <property type="evidence" value="ECO:0007669"/>
    <property type="project" value="UniProtKB-UniRule"/>
</dbReference>
<dbReference type="InterPro" id="IPR050512">
    <property type="entry name" value="Sulf_AdTrans/APS_kinase"/>
</dbReference>
<dbReference type="AlphaFoldDB" id="A0A8H2WVY6"/>
<dbReference type="Pfam" id="PF19305">
    <property type="entry name" value="MmgE_PrpD_C"/>
    <property type="match status" value="1"/>
</dbReference>
<dbReference type="FunFam" id="3.40.50.620:FF:000052">
    <property type="entry name" value="Sulfate adenylyltransferase"/>
    <property type="match status" value="1"/>
</dbReference>
<evidence type="ECO:0000256" key="4">
    <source>
        <dbReference type="ARBA" id="ARBA00022679"/>
    </source>
</evidence>
<comment type="pathway">
    <text evidence="9">Sulfur metabolism; hydrogen sulfide biosynthesis; sulfite from sulfate: step 1/3.</text>
</comment>
<reference evidence="15" key="1">
    <citation type="submission" date="2021-01" db="EMBL/GenBank/DDBJ databases">
        <authorList>
            <person name="Kaushik A."/>
        </authorList>
    </citation>
    <scope>NUCLEOTIDE SEQUENCE</scope>
    <source>
        <strain evidence="15">AG1-1B</strain>
    </source>
</reference>
<dbReference type="Pfam" id="PF03972">
    <property type="entry name" value="MmgE_PrpD_N"/>
    <property type="match status" value="1"/>
</dbReference>
<comment type="subcellular location">
    <subcellularLocation>
        <location evidence="9">Cytoplasm</location>
    </subcellularLocation>
</comment>
<dbReference type="EMBL" id="CAJMWQ010000950">
    <property type="protein sequence ID" value="CAE6403409.1"/>
    <property type="molecule type" value="Genomic_DNA"/>
</dbReference>
<dbReference type="CDD" id="cd02027">
    <property type="entry name" value="APSK"/>
    <property type="match status" value="1"/>
</dbReference>
<dbReference type="InterPro" id="IPR025980">
    <property type="entry name" value="ATP-Sase_PUA-like_dom"/>
</dbReference>
<dbReference type="NCBIfam" id="TIGR00339">
    <property type="entry name" value="sopT"/>
    <property type="match status" value="1"/>
</dbReference>
<dbReference type="FunFam" id="3.10.400.10:FF:000003">
    <property type="entry name" value="Sulfate adenylyltransferase"/>
    <property type="match status" value="1"/>
</dbReference>
<dbReference type="GO" id="GO:0009086">
    <property type="term" value="P:methionine biosynthetic process"/>
    <property type="evidence" value="ECO:0007669"/>
    <property type="project" value="UniProtKB-KW"/>
</dbReference>
<dbReference type="EC" id="2.7.7.4" evidence="9"/>
<keyword evidence="3 9" id="KW-0021">Allosteric enzyme</keyword>
<dbReference type="InterPro" id="IPR024951">
    <property type="entry name" value="Sulfurylase_cat_dom"/>
</dbReference>
<dbReference type="SUPFAM" id="SSF52374">
    <property type="entry name" value="Nucleotidylyl transferase"/>
    <property type="match status" value="1"/>
</dbReference>
<evidence type="ECO:0000313" key="15">
    <source>
        <dbReference type="EMBL" id="CAE6403409.1"/>
    </source>
</evidence>